<dbReference type="EMBL" id="KV784360">
    <property type="protein sequence ID" value="OEU14809.1"/>
    <property type="molecule type" value="Genomic_DNA"/>
</dbReference>
<dbReference type="InParanoid" id="A0A1E7F9J3"/>
<accession>A0A1E7F9J3</accession>
<evidence type="ECO:0000256" key="2">
    <source>
        <dbReference type="SAM" id="Phobius"/>
    </source>
</evidence>
<feature type="transmembrane region" description="Helical" evidence="2">
    <location>
        <begin position="94"/>
        <end position="114"/>
    </location>
</feature>
<dbReference type="Proteomes" id="UP000095751">
    <property type="component" value="Unassembled WGS sequence"/>
</dbReference>
<feature type="transmembrane region" description="Helical" evidence="2">
    <location>
        <begin position="6"/>
        <end position="27"/>
    </location>
</feature>
<proteinExistence type="predicted"/>
<feature type="region of interest" description="Disordered" evidence="1">
    <location>
        <begin position="161"/>
        <end position="183"/>
    </location>
</feature>
<keyword evidence="4" id="KW-1185">Reference proteome</keyword>
<reference evidence="3 4" key="1">
    <citation type="submission" date="2016-09" db="EMBL/GenBank/DDBJ databases">
        <title>Extensive genetic diversity and differential bi-allelic expression allows diatom success in the polar Southern Ocean.</title>
        <authorList>
            <consortium name="DOE Joint Genome Institute"/>
            <person name="Mock T."/>
            <person name="Otillar R.P."/>
            <person name="Strauss J."/>
            <person name="Dupont C."/>
            <person name="Frickenhaus S."/>
            <person name="Maumus F."/>
            <person name="Mcmullan M."/>
            <person name="Sanges R."/>
            <person name="Schmutz J."/>
            <person name="Toseland A."/>
            <person name="Valas R."/>
            <person name="Veluchamy A."/>
            <person name="Ward B.J."/>
            <person name="Allen A."/>
            <person name="Barry K."/>
            <person name="Falciatore A."/>
            <person name="Ferrante M."/>
            <person name="Fortunato A.E."/>
            <person name="Gloeckner G."/>
            <person name="Gruber A."/>
            <person name="Hipkin R."/>
            <person name="Janech M."/>
            <person name="Kroth P."/>
            <person name="Leese F."/>
            <person name="Lindquist E."/>
            <person name="Lyon B.R."/>
            <person name="Martin J."/>
            <person name="Mayer C."/>
            <person name="Parker M."/>
            <person name="Quesneville H."/>
            <person name="Raymond J."/>
            <person name="Uhlig C."/>
            <person name="Valentin K.U."/>
            <person name="Worden A.Z."/>
            <person name="Armbrust E.V."/>
            <person name="Bowler C."/>
            <person name="Green B."/>
            <person name="Moulton V."/>
            <person name="Van Oosterhout C."/>
            <person name="Grigoriev I."/>
        </authorList>
    </citation>
    <scope>NUCLEOTIDE SEQUENCE [LARGE SCALE GENOMIC DNA]</scope>
    <source>
        <strain evidence="3 4">CCMP1102</strain>
    </source>
</reference>
<protein>
    <submittedName>
        <fullName evidence="3">Uncharacterized protein</fullName>
    </submittedName>
</protein>
<name>A0A1E7F9J3_9STRA</name>
<keyword evidence="2" id="KW-0812">Transmembrane</keyword>
<organism evidence="3 4">
    <name type="scientific">Fragilariopsis cylindrus CCMP1102</name>
    <dbReference type="NCBI Taxonomy" id="635003"/>
    <lineage>
        <taxon>Eukaryota</taxon>
        <taxon>Sar</taxon>
        <taxon>Stramenopiles</taxon>
        <taxon>Ochrophyta</taxon>
        <taxon>Bacillariophyta</taxon>
        <taxon>Bacillariophyceae</taxon>
        <taxon>Bacillariophycidae</taxon>
        <taxon>Bacillariales</taxon>
        <taxon>Bacillariaceae</taxon>
        <taxon>Fragilariopsis</taxon>
    </lineage>
</organism>
<dbReference type="KEGG" id="fcy:FRACYDRAFT_241367"/>
<keyword evidence="2" id="KW-1133">Transmembrane helix</keyword>
<dbReference type="AlphaFoldDB" id="A0A1E7F9J3"/>
<evidence type="ECO:0000313" key="3">
    <source>
        <dbReference type="EMBL" id="OEU14809.1"/>
    </source>
</evidence>
<sequence length="183" mass="21203">MHTNFTFVLIAKIFLVTFIVALPRTLYQEWKGRETQHRYNCSKQQQQYSSFNFFLVFLAIPGLAYNLLVTFFILNPGMYMYCTGHALDKKSVDLLNNLGLLLWSLYPVASFGMAMTKPDVRTSIYDLSYISFGWTIDWFSKDTSSNMMSTKLAIEEVPTNVTTERNDKVEKEEERIDPETAEV</sequence>
<gene>
    <name evidence="3" type="ORF">FRACYDRAFT_241367</name>
</gene>
<evidence type="ECO:0000256" key="1">
    <source>
        <dbReference type="SAM" id="MobiDB-lite"/>
    </source>
</evidence>
<keyword evidence="2" id="KW-0472">Membrane</keyword>
<feature type="transmembrane region" description="Helical" evidence="2">
    <location>
        <begin position="48"/>
        <end position="74"/>
    </location>
</feature>
<feature type="compositionally biased region" description="Basic and acidic residues" evidence="1">
    <location>
        <begin position="164"/>
        <end position="183"/>
    </location>
</feature>
<evidence type="ECO:0000313" key="4">
    <source>
        <dbReference type="Proteomes" id="UP000095751"/>
    </source>
</evidence>